<name>A0A2M7WYB9_UNCKA</name>
<organism evidence="1 2">
    <name type="scientific">candidate division WWE3 bacterium CG_4_9_14_3_um_filter_43_9</name>
    <dbReference type="NCBI Taxonomy" id="1975082"/>
    <lineage>
        <taxon>Bacteria</taxon>
        <taxon>Katanobacteria</taxon>
    </lineage>
</organism>
<proteinExistence type="predicted"/>
<comment type="caution">
    <text evidence="1">The sequence shown here is derived from an EMBL/GenBank/DDBJ whole genome shotgun (WGS) entry which is preliminary data.</text>
</comment>
<protein>
    <submittedName>
        <fullName evidence="1">Uncharacterized protein</fullName>
    </submittedName>
</protein>
<evidence type="ECO:0000313" key="1">
    <source>
        <dbReference type="EMBL" id="PJA38131.1"/>
    </source>
</evidence>
<evidence type="ECO:0000313" key="2">
    <source>
        <dbReference type="Proteomes" id="UP000230538"/>
    </source>
</evidence>
<gene>
    <name evidence="1" type="ORF">CO181_01105</name>
</gene>
<dbReference type="EMBL" id="PFXB01000035">
    <property type="protein sequence ID" value="PJA38131.1"/>
    <property type="molecule type" value="Genomic_DNA"/>
</dbReference>
<reference evidence="2" key="1">
    <citation type="submission" date="2017-09" db="EMBL/GenBank/DDBJ databases">
        <title>Depth-based differentiation of microbial function through sediment-hosted aquifers and enrichment of novel symbionts in the deep terrestrial subsurface.</title>
        <authorList>
            <person name="Probst A.J."/>
            <person name="Ladd B."/>
            <person name="Jarett J.K."/>
            <person name="Geller-Mcgrath D.E."/>
            <person name="Sieber C.M.K."/>
            <person name="Emerson J.B."/>
            <person name="Anantharaman K."/>
            <person name="Thomas B.C."/>
            <person name="Malmstrom R."/>
            <person name="Stieglmeier M."/>
            <person name="Klingl A."/>
            <person name="Woyke T."/>
            <person name="Ryan C.M."/>
            <person name="Banfield J.F."/>
        </authorList>
    </citation>
    <scope>NUCLEOTIDE SEQUENCE [LARGE SCALE GENOMIC DNA]</scope>
</reference>
<dbReference type="AlphaFoldDB" id="A0A2M7WYB9"/>
<accession>A0A2M7WYB9</accession>
<sequence>MAKQLINQQSRINLNFSKAILPKIQDTAIRRGYTTIQDYIRWLVINDIHGLFPARDVSLKNLEQEGLQEYKSGKTSHIKDEKDLDLYLDSR</sequence>
<dbReference type="Proteomes" id="UP000230538">
    <property type="component" value="Unassembled WGS sequence"/>
</dbReference>